<accession>A0AAX2BEK2</accession>
<dbReference type="Pfam" id="PF02316">
    <property type="entry name" value="HTH_Tnp_Mu_1"/>
    <property type="match status" value="1"/>
</dbReference>
<dbReference type="RefSeq" id="WP_109739607.1">
    <property type="nucleotide sequence ID" value="NZ_LT556085.1"/>
</dbReference>
<dbReference type="InterPro" id="IPR036397">
    <property type="entry name" value="RNaseH_sf"/>
</dbReference>
<evidence type="ECO:0000313" key="4">
    <source>
        <dbReference type="Proteomes" id="UP000245995"/>
    </source>
</evidence>
<dbReference type="PROSITE" id="PS50994">
    <property type="entry name" value="INTEGRASE"/>
    <property type="match status" value="1"/>
</dbReference>
<dbReference type="SUPFAM" id="SSF53098">
    <property type="entry name" value="Ribonuclease H-like"/>
    <property type="match status" value="1"/>
</dbReference>
<dbReference type="GO" id="GO:0015074">
    <property type="term" value="P:DNA integration"/>
    <property type="evidence" value="ECO:0007669"/>
    <property type="project" value="InterPro"/>
</dbReference>
<dbReference type="Proteomes" id="UP000245995">
    <property type="component" value="Chromosome CITRO92"/>
</dbReference>
<dbReference type="AlphaFoldDB" id="A0AAX2BEK2"/>
<dbReference type="GO" id="GO:0003677">
    <property type="term" value="F:DNA binding"/>
    <property type="evidence" value="ECO:0007669"/>
    <property type="project" value="InterPro"/>
</dbReference>
<dbReference type="InterPro" id="IPR036388">
    <property type="entry name" value="WH-like_DNA-bd_sf"/>
</dbReference>
<evidence type="ECO:0000259" key="2">
    <source>
        <dbReference type="PROSITE" id="PS51702"/>
    </source>
</evidence>
<reference evidence="3 4" key="1">
    <citation type="submission" date="2016-04" db="EMBL/GenBank/DDBJ databases">
        <authorList>
            <person name="Regsiter A."/>
            <person name="William W."/>
        </authorList>
    </citation>
    <scope>NUCLEOTIDE SEQUENCE [LARGE SCALE GENOMIC DNA]</scope>
    <source>
        <strain evidence="3 4">92</strain>
    </source>
</reference>
<dbReference type="InterPro" id="IPR009061">
    <property type="entry name" value="DNA-bd_dom_put_sf"/>
</dbReference>
<dbReference type="InterPro" id="IPR015378">
    <property type="entry name" value="Transposase-like_Mu_C"/>
</dbReference>
<dbReference type="InterPro" id="IPR012337">
    <property type="entry name" value="RNaseH-like_sf"/>
</dbReference>
<gene>
    <name evidence="3" type="ORF">CITRO92_0844</name>
</gene>
<dbReference type="InterPro" id="IPR009004">
    <property type="entry name" value="Transposase_Mu_C"/>
</dbReference>
<evidence type="ECO:0000313" key="3">
    <source>
        <dbReference type="EMBL" id="SAZ04131.1"/>
    </source>
</evidence>
<dbReference type="EMBL" id="LT556085">
    <property type="protein sequence ID" value="SAZ04131.1"/>
    <property type="molecule type" value="Genomic_DNA"/>
</dbReference>
<feature type="domain" description="HTH Mu-type" evidence="2">
    <location>
        <begin position="8"/>
        <end position="74"/>
    </location>
</feature>
<feature type="domain" description="Integrase catalytic" evidence="1">
    <location>
        <begin position="302"/>
        <end position="477"/>
    </location>
</feature>
<dbReference type="Gene3D" id="2.30.30.130">
    <property type="entry name" value="Transposase, Mu, C-terminal"/>
    <property type="match status" value="1"/>
</dbReference>
<name>A0AAX2BEK2_CITAM</name>
<sequence length="687" mass="77296">MSGIMLKTHYSASELAQMGLAGLPKTQQNINVKAKSDGWTSRPRLGRGGGNEYALESLPLEVQEAIRERVYQAVLVNKSDELATRAVASRQLVADREDITLLRQCPAILERKVSELTEKQKQIADARATLAMEVEKLRDAGMSRTAAVKYIASASRDDSLPEHLQAAAAIANARKGSTRKGVGERSLQEWVSIFETSRPGIERLSLLAPGHLKAKKPEQIIWLPVFLAHWRSRKGPCLREAYRDFQAEWQMTYADQPAIAAICPSYDAVRRAMDKLPRREKARGRVSGSAALAYECFQKRDWSQMPVNGCWIADGKSLDMKVAHPDHGRPFTPELTLIIDGRTRFIVGWSLALSESVIAVADAYRYAMKMFGKPLFVYSDNGGGETNKTLDADVTGIFSRLGIDHPTSIPGRPQSRGIIERLNKGVPRRVAMQFETFSGGSADREHARITARAIQSAVKAQENGRELTPVQRTALSKLPSWQQLLDAIATEVDVYNNTHEHRELPKRNGAHMTPAAYRRAVLEAEGDETEYLTDVELREAFMPEMIRTAQRGWLRLFNNDYFSEELIQVDGEDVRVAFDIHDPQSVIVRRMDGSYVCSAIWNGNKRAAIPVSAMDVAVEKRRQRRLNRIEDKRQEIEAEGRSVLPGQKFSDLGSFIPAEYTVQKEEEHYFFLETDRDEYLKKVGNNR</sequence>
<dbReference type="SUPFAM" id="SSF46955">
    <property type="entry name" value="Putative DNA-binding domain"/>
    <property type="match status" value="1"/>
</dbReference>
<dbReference type="SUPFAM" id="SSF50610">
    <property type="entry name" value="mu transposase, C-terminal domain"/>
    <property type="match status" value="1"/>
</dbReference>
<dbReference type="Gene3D" id="3.30.420.10">
    <property type="entry name" value="Ribonuclease H-like superfamily/Ribonuclease H"/>
    <property type="match status" value="1"/>
</dbReference>
<dbReference type="InterPro" id="IPR001584">
    <property type="entry name" value="Integrase_cat-core"/>
</dbReference>
<dbReference type="Pfam" id="PF09299">
    <property type="entry name" value="Mu-transpos_C"/>
    <property type="match status" value="1"/>
</dbReference>
<proteinExistence type="predicted"/>
<organism evidence="3 4">
    <name type="scientific">Citrobacter amalonaticus</name>
    <dbReference type="NCBI Taxonomy" id="35703"/>
    <lineage>
        <taxon>Bacteria</taxon>
        <taxon>Pseudomonadati</taxon>
        <taxon>Pseudomonadota</taxon>
        <taxon>Gammaproteobacteria</taxon>
        <taxon>Enterobacterales</taxon>
        <taxon>Enterobacteriaceae</taxon>
        <taxon>Citrobacter</taxon>
    </lineage>
</organism>
<dbReference type="Gene3D" id="1.10.10.10">
    <property type="entry name" value="Winged helix-like DNA-binding domain superfamily/Winged helix DNA-binding domain"/>
    <property type="match status" value="1"/>
</dbReference>
<dbReference type="PROSITE" id="PS51702">
    <property type="entry name" value="HTH_MU"/>
    <property type="match status" value="1"/>
</dbReference>
<evidence type="ECO:0000259" key="1">
    <source>
        <dbReference type="PROSITE" id="PS50994"/>
    </source>
</evidence>
<dbReference type="InterPro" id="IPR003314">
    <property type="entry name" value="Mu-type_HTH"/>
</dbReference>
<protein>
    <submittedName>
        <fullName evidence="3">Integrase core domain protein</fullName>
    </submittedName>
</protein>